<evidence type="ECO:0000256" key="6">
    <source>
        <dbReference type="ARBA" id="ARBA00022538"/>
    </source>
</evidence>
<feature type="transmembrane region" description="Helical" evidence="26">
    <location>
        <begin position="311"/>
        <end position="335"/>
    </location>
</feature>
<evidence type="ECO:0000256" key="15">
    <source>
        <dbReference type="ARBA" id="ARBA00023180"/>
    </source>
</evidence>
<evidence type="ECO:0000256" key="7">
    <source>
        <dbReference type="ARBA" id="ARBA00022692"/>
    </source>
</evidence>
<evidence type="ECO:0000256" key="20">
    <source>
        <dbReference type="ARBA" id="ARBA00044691"/>
    </source>
</evidence>
<evidence type="ECO:0000256" key="10">
    <source>
        <dbReference type="ARBA" id="ARBA00022958"/>
    </source>
</evidence>
<keyword evidence="4 24" id="KW-0813">Transport</keyword>
<feature type="transmembrane region" description="Helical" evidence="26">
    <location>
        <begin position="380"/>
        <end position="402"/>
    </location>
</feature>
<keyword evidence="11 26" id="KW-1133">Transmembrane helix</keyword>
<feature type="domain" description="Potassium channel" evidence="27">
    <location>
        <begin position="230"/>
        <end position="285"/>
    </location>
</feature>
<feature type="compositionally biased region" description="Basic and acidic residues" evidence="25">
    <location>
        <begin position="504"/>
        <end position="513"/>
    </location>
</feature>
<dbReference type="GO" id="GO:0030322">
    <property type="term" value="P:stabilization of membrane potential"/>
    <property type="evidence" value="ECO:0007669"/>
    <property type="project" value="TreeGrafter"/>
</dbReference>
<evidence type="ECO:0000256" key="17">
    <source>
        <dbReference type="ARBA" id="ARBA00023303"/>
    </source>
</evidence>
<keyword evidence="17 24" id="KW-0407">Ion channel</keyword>
<evidence type="ECO:0000256" key="19">
    <source>
        <dbReference type="ARBA" id="ARBA00044657"/>
    </source>
</evidence>
<dbReference type="AlphaFoldDB" id="A0A974D4A9"/>
<protein>
    <recommendedName>
        <fullName evidence="22">Potassium channel subfamily K member 4</fullName>
    </recommendedName>
    <alternativeName>
        <fullName evidence="23">TWIK-related arachidonic acid-stimulated potassium channel protein</fullName>
    </alternativeName>
</protein>
<keyword evidence="9" id="KW-0631">Potassium channel</keyword>
<dbReference type="PANTHER" id="PTHR11003">
    <property type="entry name" value="POTASSIUM CHANNEL, SUBFAMILY K"/>
    <property type="match status" value="1"/>
</dbReference>
<dbReference type="GO" id="GO:0015271">
    <property type="term" value="F:outward rectifier potassium channel activity"/>
    <property type="evidence" value="ECO:0007669"/>
    <property type="project" value="TreeGrafter"/>
</dbReference>
<evidence type="ECO:0000256" key="18">
    <source>
        <dbReference type="ARBA" id="ARBA00034430"/>
    </source>
</evidence>
<evidence type="ECO:0000256" key="26">
    <source>
        <dbReference type="SAM" id="Phobius"/>
    </source>
</evidence>
<keyword evidence="5" id="KW-1003">Cell membrane</keyword>
<dbReference type="InterPro" id="IPR013099">
    <property type="entry name" value="K_chnl_dom"/>
</dbReference>
<dbReference type="Pfam" id="PF07885">
    <property type="entry name" value="Ion_trans_2"/>
    <property type="match status" value="2"/>
</dbReference>
<evidence type="ECO:0000256" key="24">
    <source>
        <dbReference type="RuleBase" id="RU003857"/>
    </source>
</evidence>
<dbReference type="FunFam" id="1.10.287.70:FF:000106">
    <property type="entry name" value="Potassium channel subfamily K member 4"/>
    <property type="match status" value="1"/>
</dbReference>
<keyword evidence="15" id="KW-0325">Glycoprotein</keyword>
<evidence type="ECO:0000313" key="28">
    <source>
        <dbReference type="EMBL" id="OCT84066.1"/>
    </source>
</evidence>
<evidence type="ECO:0000256" key="23">
    <source>
        <dbReference type="ARBA" id="ARBA00081382"/>
    </source>
</evidence>
<feature type="transmembrane region" description="Helical" evidence="26">
    <location>
        <begin position="342"/>
        <end position="360"/>
    </location>
</feature>
<evidence type="ECO:0000256" key="9">
    <source>
        <dbReference type="ARBA" id="ARBA00022826"/>
    </source>
</evidence>
<comment type="catalytic activity">
    <reaction evidence="18">
        <text>K(+)(in) = K(+)(out)</text>
        <dbReference type="Rhea" id="RHEA:29463"/>
        <dbReference type="ChEBI" id="CHEBI:29103"/>
    </reaction>
</comment>
<dbReference type="SUPFAM" id="SSF81324">
    <property type="entry name" value="Voltage-gated potassium channels"/>
    <property type="match status" value="2"/>
</dbReference>
<feature type="transmembrane region" description="Helical" evidence="26">
    <location>
        <begin position="263"/>
        <end position="283"/>
    </location>
</feature>
<evidence type="ECO:0000256" key="8">
    <source>
        <dbReference type="ARBA" id="ARBA00022723"/>
    </source>
</evidence>
<evidence type="ECO:0000256" key="14">
    <source>
        <dbReference type="ARBA" id="ARBA00023157"/>
    </source>
</evidence>
<keyword evidence="7 24" id="KW-0812">Transmembrane</keyword>
<evidence type="ECO:0000259" key="27">
    <source>
        <dbReference type="Pfam" id="PF07885"/>
    </source>
</evidence>
<comment type="similarity">
    <text evidence="3 24">Belongs to the two pore domain potassium channel (TC 1.A.1.8) family.</text>
</comment>
<comment type="subunit">
    <text evidence="21">Homodimer; disulfide-linked. Forms heterodimers with other 2-pore domain K(+) channel subunits, such as KCNK2 and KCNK10.</text>
</comment>
<keyword evidence="13 26" id="KW-0472">Membrane</keyword>
<comment type="subcellular location">
    <subcellularLocation>
        <location evidence="2">Cell membrane</location>
        <topology evidence="2">Multi-pass membrane protein</topology>
    </subcellularLocation>
    <subcellularLocation>
        <location evidence="1">Cell projection</location>
        <location evidence="1">Axon</location>
    </subcellularLocation>
</comment>
<dbReference type="PRINTS" id="PR01499">
    <property type="entry name" value="TREKCHANNEL"/>
</dbReference>
<keyword evidence="16" id="KW-0966">Cell projection</keyword>
<dbReference type="Proteomes" id="UP000694892">
    <property type="component" value="Chromosome 4L"/>
</dbReference>
<evidence type="ECO:0000256" key="21">
    <source>
        <dbReference type="ARBA" id="ARBA00063569"/>
    </source>
</evidence>
<gene>
    <name evidence="28" type="ORF">XELAEV_18022204mg</name>
</gene>
<keyword evidence="12 24" id="KW-0406">Ion transport</keyword>
<evidence type="ECO:0000256" key="2">
    <source>
        <dbReference type="ARBA" id="ARBA00004651"/>
    </source>
</evidence>
<dbReference type="EMBL" id="CM004472">
    <property type="protein sequence ID" value="OCT84066.1"/>
    <property type="molecule type" value="Genomic_DNA"/>
</dbReference>
<dbReference type="GO" id="GO:0009612">
    <property type="term" value="P:response to mechanical stimulus"/>
    <property type="evidence" value="ECO:0007669"/>
    <property type="project" value="UniProtKB-ARBA"/>
</dbReference>
<evidence type="ECO:0000256" key="5">
    <source>
        <dbReference type="ARBA" id="ARBA00022475"/>
    </source>
</evidence>
<evidence type="ECO:0000256" key="3">
    <source>
        <dbReference type="ARBA" id="ARBA00006666"/>
    </source>
</evidence>
<proteinExistence type="inferred from homology"/>
<keyword evidence="14" id="KW-1015">Disulfide bond</keyword>
<evidence type="ECO:0000256" key="22">
    <source>
        <dbReference type="ARBA" id="ARBA00068468"/>
    </source>
</evidence>
<dbReference type="InterPro" id="IPR003976">
    <property type="entry name" value="2pore_dom_K_chnl_TREK"/>
</dbReference>
<dbReference type="PRINTS" id="PR01333">
    <property type="entry name" value="2POREKCHANEL"/>
</dbReference>
<name>A0A974D4A9_XENLA</name>
<keyword evidence="8" id="KW-0479">Metal-binding</keyword>
<evidence type="ECO:0000313" key="29">
    <source>
        <dbReference type="Proteomes" id="UP000694892"/>
    </source>
</evidence>
<evidence type="ECO:0000256" key="4">
    <source>
        <dbReference type="ARBA" id="ARBA00022448"/>
    </source>
</evidence>
<feature type="domain" description="Potassium channel" evidence="27">
    <location>
        <begin position="325"/>
        <end position="403"/>
    </location>
</feature>
<feature type="compositionally biased region" description="Basic residues" evidence="25">
    <location>
        <begin position="543"/>
        <end position="555"/>
    </location>
</feature>
<dbReference type="GO" id="GO:0046872">
    <property type="term" value="F:metal ion binding"/>
    <property type="evidence" value="ECO:0007669"/>
    <property type="project" value="UniProtKB-KW"/>
</dbReference>
<sequence length="573" mass="63695">MKSIHTCISADVAHKKCTGQQLPISSREDWYLTANGTWEVLNSRGNLKMTSTLVVAAYRATTALPVQNLWQISRERTQSIPLSADLQRKKSGTEINLHRQMSCHTPLGPLPGGLFYPLSYSSQDSILLGDQVEAEETTDSAHDKINVMKKKTVLALFGFVLGYLVTGAVVFQMLEKPFEALKQGELSKHRILFLNEHTCLQEDRLDEFIEQVKEAIGYGVDPSANATNVTTRWDIGSCFFFAGTVITTIGFGTNAPKTEGGQIFCIFYALVGIPLFGILLAGVGDHLGSSLRKGIGKVEVLFLKWHVSPTLVRVISAVLFILIGCLLFVFIPMLIFQKIESWTFLESIYFVVITLTTIGFGDYVAGDGAGNEHTWYKPLVWFWILLGLAYFASILTMIGNWLRALTRKTRAEMGGLTAHAANWTASMTAEMKLPHRGMSLNFQERLQKQKGSMEAPGLQQIDVEQDEEEQKEESEEEDKDPPHILPPSPPVIKLTSPVSPSMKTNDEETKVLEWGKNMAFIDESSDSQSEKGEREKGVERGGKGRTPRGKRKRRGLKGDSHPVPRNRDKGESG</sequence>
<dbReference type="GO" id="GO:0022841">
    <property type="term" value="F:potassium ion leak channel activity"/>
    <property type="evidence" value="ECO:0007669"/>
    <property type="project" value="TreeGrafter"/>
</dbReference>
<evidence type="ECO:0000256" key="25">
    <source>
        <dbReference type="SAM" id="MobiDB-lite"/>
    </source>
</evidence>
<dbReference type="Gene3D" id="1.10.287.70">
    <property type="match status" value="1"/>
</dbReference>
<dbReference type="InterPro" id="IPR003280">
    <property type="entry name" value="2pore_dom_K_chnl"/>
</dbReference>
<reference evidence="29" key="1">
    <citation type="journal article" date="2016" name="Nature">
        <title>Genome evolution in the allotetraploid frog Xenopus laevis.</title>
        <authorList>
            <person name="Session A.M."/>
            <person name="Uno Y."/>
            <person name="Kwon T."/>
            <person name="Chapman J.A."/>
            <person name="Toyoda A."/>
            <person name="Takahashi S."/>
            <person name="Fukui A."/>
            <person name="Hikosaka A."/>
            <person name="Suzuki A."/>
            <person name="Kondo M."/>
            <person name="van Heeringen S.J."/>
            <person name="Quigley I."/>
            <person name="Heinz S."/>
            <person name="Ogino H."/>
            <person name="Ochi H."/>
            <person name="Hellsten U."/>
            <person name="Lyons J.B."/>
            <person name="Simakov O."/>
            <person name="Putnam N."/>
            <person name="Stites J."/>
            <person name="Kuroki Y."/>
            <person name="Tanaka T."/>
            <person name="Michiue T."/>
            <person name="Watanabe M."/>
            <person name="Bogdanovic O."/>
            <person name="Lister R."/>
            <person name="Georgiou G."/>
            <person name="Paranjpe S.S."/>
            <person name="van Kruijsbergen I."/>
            <person name="Shu S."/>
            <person name="Carlson J."/>
            <person name="Kinoshita T."/>
            <person name="Ohta Y."/>
            <person name="Mawaribuchi S."/>
            <person name="Jenkins J."/>
            <person name="Grimwood J."/>
            <person name="Schmutz J."/>
            <person name="Mitros T."/>
            <person name="Mozaffari S.V."/>
            <person name="Suzuki Y."/>
            <person name="Haramoto Y."/>
            <person name="Yamamoto T.S."/>
            <person name="Takagi C."/>
            <person name="Heald R."/>
            <person name="Miller K."/>
            <person name="Haudenschild C."/>
            <person name="Kitzman J."/>
            <person name="Nakayama T."/>
            <person name="Izutsu Y."/>
            <person name="Robert J."/>
            <person name="Fortriede J."/>
            <person name="Burns K."/>
            <person name="Lotay V."/>
            <person name="Karimi K."/>
            <person name="Yasuoka Y."/>
            <person name="Dichmann D.S."/>
            <person name="Flajnik M.F."/>
            <person name="Houston D.W."/>
            <person name="Shendure J."/>
            <person name="DuPasquier L."/>
            <person name="Vize P.D."/>
            <person name="Zorn A.M."/>
            <person name="Ito M."/>
            <person name="Marcotte E.M."/>
            <person name="Wallingford J.B."/>
            <person name="Ito Y."/>
            <person name="Asashima M."/>
            <person name="Ueno N."/>
            <person name="Matsuda Y."/>
            <person name="Veenstra G.J."/>
            <person name="Fujiyama A."/>
            <person name="Harland R.M."/>
            <person name="Taira M."/>
            <person name="Rokhsar D.S."/>
        </authorList>
    </citation>
    <scope>NUCLEOTIDE SEQUENCE [LARGE SCALE GENOMIC DNA]</scope>
    <source>
        <strain evidence="29">J</strain>
    </source>
</reference>
<comment type="catalytic activity">
    <reaction evidence="20">
        <text>Cs(+)(in) = Cs(+)(out)</text>
        <dbReference type="Rhea" id="RHEA:78555"/>
        <dbReference type="ChEBI" id="CHEBI:49547"/>
    </reaction>
</comment>
<dbReference type="PANTHER" id="PTHR11003:SF30">
    <property type="entry name" value="POTASSIUM CHANNEL SUBFAMILY K MEMBER 4"/>
    <property type="match status" value="1"/>
</dbReference>
<comment type="catalytic activity">
    <reaction evidence="19">
        <text>Rb(+)(in) = Rb(+)(out)</text>
        <dbReference type="Rhea" id="RHEA:78547"/>
        <dbReference type="ChEBI" id="CHEBI:49847"/>
    </reaction>
</comment>
<feature type="transmembrane region" description="Helical" evidence="26">
    <location>
        <begin position="233"/>
        <end position="251"/>
    </location>
</feature>
<keyword evidence="10" id="KW-0630">Potassium</keyword>
<feature type="transmembrane region" description="Helical" evidence="26">
    <location>
        <begin position="153"/>
        <end position="174"/>
    </location>
</feature>
<keyword evidence="6" id="KW-0633">Potassium transport</keyword>
<organism evidence="28 29">
    <name type="scientific">Xenopus laevis</name>
    <name type="common">African clawed frog</name>
    <dbReference type="NCBI Taxonomy" id="8355"/>
    <lineage>
        <taxon>Eukaryota</taxon>
        <taxon>Metazoa</taxon>
        <taxon>Chordata</taxon>
        <taxon>Craniata</taxon>
        <taxon>Vertebrata</taxon>
        <taxon>Euteleostomi</taxon>
        <taxon>Amphibia</taxon>
        <taxon>Batrachia</taxon>
        <taxon>Anura</taxon>
        <taxon>Pipoidea</taxon>
        <taxon>Pipidae</taxon>
        <taxon>Xenopodinae</taxon>
        <taxon>Xenopus</taxon>
        <taxon>Xenopus</taxon>
    </lineage>
</organism>
<feature type="region of interest" description="Disordered" evidence="25">
    <location>
        <begin position="447"/>
        <end position="573"/>
    </location>
</feature>
<accession>A0A974D4A9</accession>
<dbReference type="GO" id="GO:0030424">
    <property type="term" value="C:axon"/>
    <property type="evidence" value="ECO:0007669"/>
    <property type="project" value="UniProtKB-SubCell"/>
</dbReference>
<evidence type="ECO:0000256" key="13">
    <source>
        <dbReference type="ARBA" id="ARBA00023136"/>
    </source>
</evidence>
<evidence type="ECO:0000256" key="16">
    <source>
        <dbReference type="ARBA" id="ARBA00023273"/>
    </source>
</evidence>
<evidence type="ECO:0000256" key="12">
    <source>
        <dbReference type="ARBA" id="ARBA00023065"/>
    </source>
</evidence>
<evidence type="ECO:0000256" key="11">
    <source>
        <dbReference type="ARBA" id="ARBA00022989"/>
    </source>
</evidence>
<feature type="compositionally biased region" description="Basic and acidic residues" evidence="25">
    <location>
        <begin position="528"/>
        <end position="542"/>
    </location>
</feature>
<dbReference type="OMA" id="NMAFIDE"/>
<dbReference type="GO" id="GO:0005886">
    <property type="term" value="C:plasma membrane"/>
    <property type="evidence" value="ECO:0007669"/>
    <property type="project" value="UniProtKB-SubCell"/>
</dbReference>
<evidence type="ECO:0000256" key="1">
    <source>
        <dbReference type="ARBA" id="ARBA00004489"/>
    </source>
</evidence>
<feature type="compositionally biased region" description="Basic and acidic residues" evidence="25">
    <location>
        <begin position="556"/>
        <end position="573"/>
    </location>
</feature>
<feature type="compositionally biased region" description="Acidic residues" evidence="25">
    <location>
        <begin position="463"/>
        <end position="479"/>
    </location>
</feature>